<dbReference type="AlphaFoldDB" id="A0A7S2V8R0"/>
<evidence type="ECO:0000313" key="2">
    <source>
        <dbReference type="EMBL" id="CAD9943144.1"/>
    </source>
</evidence>
<proteinExistence type="predicted"/>
<protein>
    <submittedName>
        <fullName evidence="2">Uncharacterized protein</fullName>
    </submittedName>
</protein>
<dbReference type="EMBL" id="HBHT01002614">
    <property type="protein sequence ID" value="CAD9943144.1"/>
    <property type="molecule type" value="Transcribed_RNA"/>
</dbReference>
<organism evidence="2">
    <name type="scientific">Entomoneis paludosa</name>
    <dbReference type="NCBI Taxonomy" id="265537"/>
    <lineage>
        <taxon>Eukaryota</taxon>
        <taxon>Sar</taxon>
        <taxon>Stramenopiles</taxon>
        <taxon>Ochrophyta</taxon>
        <taxon>Bacillariophyta</taxon>
        <taxon>Bacillariophyceae</taxon>
        <taxon>Bacillariophycidae</taxon>
        <taxon>Entomoneidaceae</taxon>
        <taxon>Entomoneis</taxon>
    </lineage>
</organism>
<feature type="compositionally biased region" description="Low complexity" evidence="1">
    <location>
        <begin position="19"/>
        <end position="30"/>
    </location>
</feature>
<feature type="compositionally biased region" description="Basic and acidic residues" evidence="1">
    <location>
        <begin position="308"/>
        <end position="317"/>
    </location>
</feature>
<evidence type="ECO:0000256" key="1">
    <source>
        <dbReference type="SAM" id="MobiDB-lite"/>
    </source>
</evidence>
<feature type="region of interest" description="Disordered" evidence="1">
    <location>
        <begin position="154"/>
        <end position="174"/>
    </location>
</feature>
<feature type="compositionally biased region" description="Low complexity" evidence="1">
    <location>
        <begin position="69"/>
        <end position="83"/>
    </location>
</feature>
<sequence>MTSTTANAAVAQPVEGMDSASYRSSSSSGSQNLFRRLGSSAVKKVRRRSGNRSRANSSSQSVGDNDNYSVGSTTSSLASGASSQMTSPGRNNSTQKKKGGSLLQRLSRRKRNNNSNNHATAEDQQDVVVEATAQVDLDSYFEKVANGTVMMSDGDASSSGAAPVEATNSNATTTTKASHNLASVTEEQKSMVVVSPVSVMTPFLTEPVPTEETTNAAPSSVSLEPPSLETNREPAAEAVPAFSNGSIHRHSLYLPGDVDKILQAEQAAMPVAEPLEPEPTNLHGPPLPHRHYFYINPEAPSQGPTKESQPKEEDSIPKEPVPVVVTDIPAPWIAEETAVADLWQLDHHNENDIDDETFLNVKLNILDKHLQHDDESDLFLQEKLQLFDTLYQGQDEALLPLEAPVEDNDDDGWMLHAALSTVQEDDNDDDDNEINDYLETKLTLFEELHQHDDPVDVYLDRQLNLLDQYDTMPDAPEPEDPVAVAQRKKQETQQILLQDMVGMFVV</sequence>
<feature type="region of interest" description="Disordered" evidence="1">
    <location>
        <begin position="206"/>
        <end position="233"/>
    </location>
</feature>
<feature type="region of interest" description="Disordered" evidence="1">
    <location>
        <begin position="294"/>
        <end position="318"/>
    </location>
</feature>
<name>A0A7S2V8R0_9STRA</name>
<reference evidence="2" key="1">
    <citation type="submission" date="2021-01" db="EMBL/GenBank/DDBJ databases">
        <authorList>
            <person name="Corre E."/>
            <person name="Pelletier E."/>
            <person name="Niang G."/>
            <person name="Scheremetjew M."/>
            <person name="Finn R."/>
            <person name="Kale V."/>
            <person name="Holt S."/>
            <person name="Cochrane G."/>
            <person name="Meng A."/>
            <person name="Brown T."/>
            <person name="Cohen L."/>
        </authorList>
    </citation>
    <scope>NUCLEOTIDE SEQUENCE</scope>
    <source>
        <strain evidence="2">CCMP125</strain>
    </source>
</reference>
<feature type="compositionally biased region" description="Polar residues" evidence="1">
    <location>
        <begin position="84"/>
        <end position="94"/>
    </location>
</feature>
<feature type="region of interest" description="Disordered" evidence="1">
    <location>
        <begin position="1"/>
        <end position="127"/>
    </location>
</feature>
<gene>
    <name evidence="2" type="ORF">APAL1065_LOCUS1753</name>
</gene>
<accession>A0A7S2V8R0</accession>
<feature type="compositionally biased region" description="Low complexity" evidence="1">
    <location>
        <begin position="218"/>
        <end position="229"/>
    </location>
</feature>